<proteinExistence type="predicted"/>
<comment type="caution">
    <text evidence="1">The sequence shown here is derived from an EMBL/GenBank/DDBJ whole genome shotgun (WGS) entry which is preliminary data.</text>
</comment>
<name>A0ABV8Y8G2_9DEIO</name>
<dbReference type="Proteomes" id="UP001595939">
    <property type="component" value="Unassembled WGS sequence"/>
</dbReference>
<organism evidence="1 2">
    <name type="scientific">Deinococcus sonorensis</name>
    <dbReference type="NCBI Taxonomy" id="309891"/>
    <lineage>
        <taxon>Bacteria</taxon>
        <taxon>Thermotogati</taxon>
        <taxon>Deinococcota</taxon>
        <taxon>Deinococci</taxon>
        <taxon>Deinococcales</taxon>
        <taxon>Deinococcaceae</taxon>
        <taxon>Deinococcus</taxon>
    </lineage>
</organism>
<accession>A0ABV8Y8G2</accession>
<dbReference type="EMBL" id="JBHSEG010000008">
    <property type="protein sequence ID" value="MFC4455264.1"/>
    <property type="molecule type" value="Genomic_DNA"/>
</dbReference>
<evidence type="ECO:0000313" key="2">
    <source>
        <dbReference type="Proteomes" id="UP001595939"/>
    </source>
</evidence>
<protein>
    <submittedName>
        <fullName evidence="1">Uncharacterized protein</fullName>
    </submittedName>
</protein>
<evidence type="ECO:0000313" key="1">
    <source>
        <dbReference type="EMBL" id="MFC4455264.1"/>
    </source>
</evidence>
<dbReference type="RefSeq" id="WP_380129977.1">
    <property type="nucleotide sequence ID" value="NZ_JBHSEG010000008.1"/>
</dbReference>
<reference evidence="2" key="1">
    <citation type="journal article" date="2019" name="Int. J. Syst. Evol. Microbiol.">
        <title>The Global Catalogue of Microorganisms (GCM) 10K type strain sequencing project: providing services to taxonomists for standard genome sequencing and annotation.</title>
        <authorList>
            <consortium name="The Broad Institute Genomics Platform"/>
            <consortium name="The Broad Institute Genome Sequencing Center for Infectious Disease"/>
            <person name="Wu L."/>
            <person name="Ma J."/>
        </authorList>
    </citation>
    <scope>NUCLEOTIDE SEQUENCE [LARGE SCALE GENOMIC DNA]</scope>
    <source>
        <strain evidence="2">CCUG 39970</strain>
    </source>
</reference>
<sequence length="100" mass="10758">MNHLERQAVERILAGVSDKYPELASQAAALVVASRRFTGVAVFTDFERRASPQFTTAPHSLQLGDEVVGDVGSDELPVGFVLYADDGTVTTLECFVDDGL</sequence>
<gene>
    <name evidence="1" type="ORF">ACFO0P_15915</name>
</gene>
<keyword evidence="2" id="KW-1185">Reference proteome</keyword>